<accession>A0A075A978</accession>
<protein>
    <submittedName>
        <fullName evidence="2">Uncharacterized protein</fullName>
    </submittedName>
</protein>
<dbReference type="KEGG" id="ovi:T265_01704"/>
<dbReference type="CTD" id="20315892"/>
<gene>
    <name evidence="2" type="ORF">T265_01704</name>
</gene>
<keyword evidence="3" id="KW-1185">Reference proteome</keyword>
<evidence type="ECO:0000313" key="2">
    <source>
        <dbReference type="EMBL" id="KER32280.1"/>
    </source>
</evidence>
<evidence type="ECO:0000313" key="3">
    <source>
        <dbReference type="Proteomes" id="UP000054324"/>
    </source>
</evidence>
<sequence>MLTERILYLWVTIIGLLIFEFCITHILQCSKWRFCPGSKSIQSCKAEEYCTAVLLLSRTKYSSHKTPKLQPKSCPVGFKLIWPSFDESGTPITSPKRKHVRLLRRNHSDASTCVWWTSGQMSEVQIPARDSTESLVYEILQLSVQHIGRLIIQLARYSRYHTMDSSSTLIGAKSGVNIEWRSFEGSSVLPTSLRREHVHMFKRENPNASSVRWWNSGSTLASHGRCSIPGGKLKCGHTRTIVRGQENVCSNKSYVSVRPTKIPQPPTPDGIVL</sequence>
<keyword evidence="1" id="KW-0472">Membrane</keyword>
<organism evidence="2 3">
    <name type="scientific">Opisthorchis viverrini</name>
    <name type="common">Southeast Asian liver fluke</name>
    <dbReference type="NCBI Taxonomy" id="6198"/>
    <lineage>
        <taxon>Eukaryota</taxon>
        <taxon>Metazoa</taxon>
        <taxon>Spiralia</taxon>
        <taxon>Lophotrochozoa</taxon>
        <taxon>Platyhelminthes</taxon>
        <taxon>Trematoda</taxon>
        <taxon>Digenea</taxon>
        <taxon>Opisthorchiida</taxon>
        <taxon>Opisthorchiata</taxon>
        <taxon>Opisthorchiidae</taxon>
        <taxon>Opisthorchis</taxon>
    </lineage>
</organism>
<dbReference type="GeneID" id="20315892"/>
<keyword evidence="1" id="KW-0812">Transmembrane</keyword>
<dbReference type="AlphaFoldDB" id="A0A075A978"/>
<feature type="transmembrane region" description="Helical" evidence="1">
    <location>
        <begin position="7"/>
        <end position="27"/>
    </location>
</feature>
<name>A0A075A978_OPIVI</name>
<dbReference type="Proteomes" id="UP000054324">
    <property type="component" value="Unassembled WGS sequence"/>
</dbReference>
<evidence type="ECO:0000256" key="1">
    <source>
        <dbReference type="SAM" id="Phobius"/>
    </source>
</evidence>
<dbReference type="RefSeq" id="XP_009164034.1">
    <property type="nucleotide sequence ID" value="XM_009165770.1"/>
</dbReference>
<proteinExistence type="predicted"/>
<dbReference type="EMBL" id="KL596636">
    <property type="protein sequence ID" value="KER32280.1"/>
    <property type="molecule type" value="Genomic_DNA"/>
</dbReference>
<keyword evidence="1" id="KW-1133">Transmembrane helix</keyword>
<reference evidence="2 3" key="1">
    <citation type="submission" date="2013-11" db="EMBL/GenBank/DDBJ databases">
        <title>Opisthorchis viverrini - life in the bile duct.</title>
        <authorList>
            <person name="Young N.D."/>
            <person name="Nagarajan N."/>
            <person name="Lin S.J."/>
            <person name="Korhonen P.K."/>
            <person name="Jex A.R."/>
            <person name="Hall R.S."/>
            <person name="Safavi-Hemami H."/>
            <person name="Kaewkong W."/>
            <person name="Bertrand D."/>
            <person name="Gao S."/>
            <person name="Seet Q."/>
            <person name="Wongkham S."/>
            <person name="Teh B.T."/>
            <person name="Wongkham C."/>
            <person name="Intapan P.M."/>
            <person name="Maleewong W."/>
            <person name="Yang X."/>
            <person name="Hu M."/>
            <person name="Wang Z."/>
            <person name="Hofmann A."/>
            <person name="Sternberg P.W."/>
            <person name="Tan P."/>
            <person name="Wang J."/>
            <person name="Gasser R.B."/>
        </authorList>
    </citation>
    <scope>NUCLEOTIDE SEQUENCE [LARGE SCALE GENOMIC DNA]</scope>
</reference>